<dbReference type="InterPro" id="IPR001867">
    <property type="entry name" value="OmpR/PhoB-type_DNA-bd"/>
</dbReference>
<evidence type="ECO:0000256" key="4">
    <source>
        <dbReference type="ARBA" id="ARBA00023125"/>
    </source>
</evidence>
<keyword evidence="7" id="KW-1185">Reference proteome</keyword>
<sequence>MRVLIIESEVALAATIRRSLRENRFKVDVALDGRSGLARAFVRPYSAIVVDQALPDLGGEEICRTLREDGAHSPVLMLTGVGAESAPSPSAEGTGADDFLPRPFDASDLLTRLRLLLRRNRIHKEPIIRISDLTIDTDSHEVTRAGRTVALTGREYTLLEALAAQEGRVLDREAIQERVWLDEDSYSNTVDVHIGVLRKKIDQGHAEKLIHTVRGLGYVLRRGGVGMDGVEHTQLAHH</sequence>
<dbReference type="PROSITE" id="PS51755">
    <property type="entry name" value="OMPR_PHOB"/>
    <property type="match status" value="1"/>
</dbReference>
<dbReference type="Pfam" id="PF00486">
    <property type="entry name" value="Trans_reg_C"/>
    <property type="match status" value="1"/>
</dbReference>
<keyword evidence="4 6" id="KW-0238">DNA-binding</keyword>
<dbReference type="PROSITE" id="PS50110">
    <property type="entry name" value="RESPONSE_REGULATORY"/>
    <property type="match status" value="1"/>
</dbReference>
<evidence type="ECO:0000313" key="7">
    <source>
        <dbReference type="Proteomes" id="UP000287394"/>
    </source>
</evidence>
<gene>
    <name evidence="6" type="ORF">CCAX7_16740</name>
</gene>
<evidence type="ECO:0000256" key="1">
    <source>
        <dbReference type="ARBA" id="ARBA00022553"/>
    </source>
</evidence>
<evidence type="ECO:0000256" key="3">
    <source>
        <dbReference type="ARBA" id="ARBA00023015"/>
    </source>
</evidence>
<proteinExistence type="predicted"/>
<dbReference type="Proteomes" id="UP000287394">
    <property type="component" value="Chromosome"/>
</dbReference>
<dbReference type="InterPro" id="IPR039420">
    <property type="entry name" value="WalR-like"/>
</dbReference>
<organism evidence="6 7">
    <name type="scientific">Capsulimonas corticalis</name>
    <dbReference type="NCBI Taxonomy" id="2219043"/>
    <lineage>
        <taxon>Bacteria</taxon>
        <taxon>Bacillati</taxon>
        <taxon>Armatimonadota</taxon>
        <taxon>Armatimonadia</taxon>
        <taxon>Capsulimonadales</taxon>
        <taxon>Capsulimonadaceae</taxon>
        <taxon>Capsulimonas</taxon>
    </lineage>
</organism>
<reference evidence="6 7" key="1">
    <citation type="journal article" date="2019" name="Int. J. Syst. Evol. Microbiol.">
        <title>Capsulimonas corticalis gen. nov., sp. nov., an aerobic capsulated bacterium, of a novel bacterial order, Capsulimonadales ord. nov., of the class Armatimonadia of the phylum Armatimonadetes.</title>
        <authorList>
            <person name="Li J."/>
            <person name="Kudo C."/>
            <person name="Tonouchi A."/>
        </authorList>
    </citation>
    <scope>NUCLEOTIDE SEQUENCE [LARGE SCALE GENOMIC DNA]</scope>
    <source>
        <strain evidence="6 7">AX-7</strain>
    </source>
</reference>
<dbReference type="SUPFAM" id="SSF52172">
    <property type="entry name" value="CheY-like"/>
    <property type="match status" value="1"/>
</dbReference>
<dbReference type="GO" id="GO:0000156">
    <property type="term" value="F:phosphorelay response regulator activity"/>
    <property type="evidence" value="ECO:0007669"/>
    <property type="project" value="TreeGrafter"/>
</dbReference>
<dbReference type="FunFam" id="1.10.10.10:FF:000005">
    <property type="entry name" value="Two-component system response regulator"/>
    <property type="match status" value="1"/>
</dbReference>
<dbReference type="SMART" id="SM00448">
    <property type="entry name" value="REC"/>
    <property type="match status" value="1"/>
</dbReference>
<dbReference type="GO" id="GO:0000976">
    <property type="term" value="F:transcription cis-regulatory region binding"/>
    <property type="evidence" value="ECO:0007669"/>
    <property type="project" value="TreeGrafter"/>
</dbReference>
<accession>A0A402CYZ1</accession>
<dbReference type="KEGG" id="ccot:CCAX7_16740"/>
<dbReference type="SMART" id="SM00862">
    <property type="entry name" value="Trans_reg_C"/>
    <property type="match status" value="1"/>
</dbReference>
<dbReference type="AlphaFoldDB" id="A0A402CYZ1"/>
<evidence type="ECO:0000256" key="5">
    <source>
        <dbReference type="ARBA" id="ARBA00023163"/>
    </source>
</evidence>
<dbReference type="Pfam" id="PF00072">
    <property type="entry name" value="Response_reg"/>
    <property type="match status" value="1"/>
</dbReference>
<keyword evidence="3" id="KW-0805">Transcription regulation</keyword>
<dbReference type="GO" id="GO:0032993">
    <property type="term" value="C:protein-DNA complex"/>
    <property type="evidence" value="ECO:0007669"/>
    <property type="project" value="TreeGrafter"/>
</dbReference>
<dbReference type="Gene3D" id="3.40.50.2300">
    <property type="match status" value="1"/>
</dbReference>
<dbReference type="GO" id="GO:0006355">
    <property type="term" value="P:regulation of DNA-templated transcription"/>
    <property type="evidence" value="ECO:0007669"/>
    <property type="project" value="InterPro"/>
</dbReference>
<dbReference type="GO" id="GO:0005829">
    <property type="term" value="C:cytosol"/>
    <property type="evidence" value="ECO:0007669"/>
    <property type="project" value="TreeGrafter"/>
</dbReference>
<name>A0A402CYZ1_9BACT</name>
<dbReference type="RefSeq" id="WP_119322508.1">
    <property type="nucleotide sequence ID" value="NZ_AP025739.1"/>
</dbReference>
<evidence type="ECO:0000256" key="2">
    <source>
        <dbReference type="ARBA" id="ARBA00023012"/>
    </source>
</evidence>
<dbReference type="Gene3D" id="1.10.10.10">
    <property type="entry name" value="Winged helix-like DNA-binding domain superfamily/Winged helix DNA-binding domain"/>
    <property type="match status" value="1"/>
</dbReference>
<keyword evidence="5" id="KW-0804">Transcription</keyword>
<dbReference type="PANTHER" id="PTHR48111">
    <property type="entry name" value="REGULATOR OF RPOS"/>
    <property type="match status" value="1"/>
</dbReference>
<evidence type="ECO:0000313" key="6">
    <source>
        <dbReference type="EMBL" id="BDI29623.1"/>
    </source>
</evidence>
<dbReference type="InterPro" id="IPR011006">
    <property type="entry name" value="CheY-like_superfamily"/>
</dbReference>
<protein>
    <submittedName>
        <fullName evidence="6">DNA-binding response regulator</fullName>
    </submittedName>
</protein>
<dbReference type="PANTHER" id="PTHR48111:SF22">
    <property type="entry name" value="REGULATOR OF RPOS"/>
    <property type="match status" value="1"/>
</dbReference>
<dbReference type="InterPro" id="IPR036388">
    <property type="entry name" value="WH-like_DNA-bd_sf"/>
</dbReference>
<dbReference type="OrthoDB" id="9808843at2"/>
<dbReference type="InterPro" id="IPR001789">
    <property type="entry name" value="Sig_transdc_resp-reg_receiver"/>
</dbReference>
<dbReference type="EMBL" id="AP025739">
    <property type="protein sequence ID" value="BDI29623.1"/>
    <property type="molecule type" value="Genomic_DNA"/>
</dbReference>
<dbReference type="CDD" id="cd00383">
    <property type="entry name" value="trans_reg_C"/>
    <property type="match status" value="1"/>
</dbReference>
<keyword evidence="2" id="KW-0902">Two-component regulatory system</keyword>
<keyword evidence="1" id="KW-0597">Phosphoprotein</keyword>